<proteinExistence type="predicted"/>
<evidence type="ECO:0000313" key="2">
    <source>
        <dbReference type="WBParaSite" id="PgR134_g023_t01"/>
    </source>
</evidence>
<protein>
    <submittedName>
        <fullName evidence="2">Uncharacterized protein</fullName>
    </submittedName>
</protein>
<name>A0A915CEG1_PARUN</name>
<reference evidence="2" key="1">
    <citation type="submission" date="2022-11" db="UniProtKB">
        <authorList>
            <consortium name="WormBaseParasite"/>
        </authorList>
    </citation>
    <scope>IDENTIFICATION</scope>
</reference>
<accession>A0A915CEG1</accession>
<dbReference type="WBParaSite" id="PgR134_g023_t01">
    <property type="protein sequence ID" value="PgR134_g023_t01"/>
    <property type="gene ID" value="PgR134_g023"/>
</dbReference>
<dbReference type="AlphaFoldDB" id="A0A915CEG1"/>
<sequence length="108" mass="12937">NTAYFAQYLPKPLFLPNYHRLSKSKRKESETTRIKDRFDKTPLKTTATEAYCRVLDVPPDISLKRQCETKYLLLCHIFNHKNFHVYDDNFLIPEIFYHITTPINDEQK</sequence>
<evidence type="ECO:0000313" key="1">
    <source>
        <dbReference type="Proteomes" id="UP000887569"/>
    </source>
</evidence>
<dbReference type="Proteomes" id="UP000887569">
    <property type="component" value="Unplaced"/>
</dbReference>
<keyword evidence="1" id="KW-1185">Reference proteome</keyword>
<organism evidence="1 2">
    <name type="scientific">Parascaris univalens</name>
    <name type="common">Nematode worm</name>
    <dbReference type="NCBI Taxonomy" id="6257"/>
    <lineage>
        <taxon>Eukaryota</taxon>
        <taxon>Metazoa</taxon>
        <taxon>Ecdysozoa</taxon>
        <taxon>Nematoda</taxon>
        <taxon>Chromadorea</taxon>
        <taxon>Rhabditida</taxon>
        <taxon>Spirurina</taxon>
        <taxon>Ascaridomorpha</taxon>
        <taxon>Ascaridoidea</taxon>
        <taxon>Ascarididae</taxon>
        <taxon>Parascaris</taxon>
    </lineage>
</organism>